<reference evidence="1" key="1">
    <citation type="submission" date="2022-11" db="EMBL/GenBank/DDBJ databases">
        <authorList>
            <person name="Hyden B.L."/>
            <person name="Feng K."/>
            <person name="Yates T."/>
            <person name="Jawdy S."/>
            <person name="Smart L.B."/>
            <person name="Muchero W."/>
        </authorList>
    </citation>
    <scope>NUCLEOTIDE SEQUENCE</scope>
    <source>
        <tissue evidence="1">Shoot tip</tissue>
    </source>
</reference>
<reference evidence="1" key="2">
    <citation type="journal article" date="2023" name="Int. J. Mol. Sci.">
        <title>De Novo Assembly and Annotation of 11 Diverse Shrub Willow (Salix) Genomes Reveals Novel Gene Organization in Sex-Linked Regions.</title>
        <authorList>
            <person name="Hyden B."/>
            <person name="Feng K."/>
            <person name="Yates T.B."/>
            <person name="Jawdy S."/>
            <person name="Cereghino C."/>
            <person name="Smart L.B."/>
            <person name="Muchero W."/>
        </authorList>
    </citation>
    <scope>NUCLEOTIDE SEQUENCE [LARGE SCALE GENOMIC DNA]</scope>
    <source>
        <tissue evidence="1">Shoot tip</tissue>
    </source>
</reference>
<dbReference type="AlphaFoldDB" id="A0A9Q0V5H6"/>
<evidence type="ECO:0000313" key="1">
    <source>
        <dbReference type="EMBL" id="KAJ6741490.1"/>
    </source>
</evidence>
<dbReference type="Pfam" id="PF04578">
    <property type="entry name" value="DUF594"/>
    <property type="match status" value="1"/>
</dbReference>
<evidence type="ECO:0000313" key="2">
    <source>
        <dbReference type="Proteomes" id="UP001151529"/>
    </source>
</evidence>
<proteinExistence type="predicted"/>
<accession>A0A9Q0V5H6</accession>
<comment type="caution">
    <text evidence="1">The sequence shown here is derived from an EMBL/GenBank/DDBJ whole genome shotgun (WGS) entry which is preliminary data.</text>
</comment>
<name>A0A9Q0V5H6_SALVM</name>
<dbReference type="OrthoDB" id="1689146at2759"/>
<organism evidence="1 2">
    <name type="scientific">Salix viminalis</name>
    <name type="common">Common osier</name>
    <name type="synonym">Basket willow</name>
    <dbReference type="NCBI Taxonomy" id="40686"/>
    <lineage>
        <taxon>Eukaryota</taxon>
        <taxon>Viridiplantae</taxon>
        <taxon>Streptophyta</taxon>
        <taxon>Embryophyta</taxon>
        <taxon>Tracheophyta</taxon>
        <taxon>Spermatophyta</taxon>
        <taxon>Magnoliopsida</taxon>
        <taxon>eudicotyledons</taxon>
        <taxon>Gunneridae</taxon>
        <taxon>Pentapetalae</taxon>
        <taxon>rosids</taxon>
        <taxon>fabids</taxon>
        <taxon>Malpighiales</taxon>
        <taxon>Salicaceae</taxon>
        <taxon>Saliceae</taxon>
        <taxon>Salix</taxon>
    </lineage>
</organism>
<keyword evidence="2" id="KW-1185">Reference proteome</keyword>
<protein>
    <submittedName>
        <fullName evidence="1">Uncharacterized protein</fullName>
    </submittedName>
</protein>
<gene>
    <name evidence="1" type="ORF">OIU85_015665</name>
</gene>
<dbReference type="InterPro" id="IPR007658">
    <property type="entry name" value="DUF594"/>
</dbReference>
<sequence>MQKLPFNGVVSFQGRQKREWRETVPLMNLMPFFYELLRGPSTMLQTAEEEDEGEKSALLDGCRLAMSLQSLETGNGWSNGKKWEMISEVWVEMLMYAATRCGWKEHADALAGGGELLTHVRLLMAHLGLSKQCLLEVVSKQLADQSV</sequence>
<dbReference type="PANTHER" id="PTHR31325">
    <property type="entry name" value="OS01G0798800 PROTEIN-RELATED"/>
    <property type="match status" value="1"/>
</dbReference>
<dbReference type="EMBL" id="JAPFFL010000002">
    <property type="protein sequence ID" value="KAJ6741490.1"/>
    <property type="molecule type" value="Genomic_DNA"/>
</dbReference>
<dbReference type="Proteomes" id="UP001151529">
    <property type="component" value="Chromosome 6"/>
</dbReference>